<accession>A0ABY5Z6N2</accession>
<feature type="region of interest" description="Disordered" evidence="1">
    <location>
        <begin position="79"/>
        <end position="132"/>
    </location>
</feature>
<proteinExistence type="predicted"/>
<dbReference type="RefSeq" id="WP_260726874.1">
    <property type="nucleotide sequence ID" value="NZ_BAAABS010000070.1"/>
</dbReference>
<organism evidence="2 3">
    <name type="scientific">Dactylosporangium roseum</name>
    <dbReference type="NCBI Taxonomy" id="47989"/>
    <lineage>
        <taxon>Bacteria</taxon>
        <taxon>Bacillati</taxon>
        <taxon>Actinomycetota</taxon>
        <taxon>Actinomycetes</taxon>
        <taxon>Micromonosporales</taxon>
        <taxon>Micromonosporaceae</taxon>
        <taxon>Dactylosporangium</taxon>
    </lineage>
</organism>
<sequence>MTDILNQIDATLADVSSCAYCHIDLSADDPSGDFCGEICQQNWTAQRLRGKSGIEKGWQPIKARPRPLRLSAETYRALYGDPEPVSPPVDELLDPSPDAQQPGTEAGLEAGRPGRVPAATSERTPWWKRWFR</sequence>
<dbReference type="Proteomes" id="UP001058271">
    <property type="component" value="Chromosome"/>
</dbReference>
<keyword evidence="3" id="KW-1185">Reference proteome</keyword>
<protein>
    <submittedName>
        <fullName evidence="2">Uncharacterized protein</fullName>
    </submittedName>
</protein>
<dbReference type="EMBL" id="CP073721">
    <property type="protein sequence ID" value="UWZ37517.1"/>
    <property type="molecule type" value="Genomic_DNA"/>
</dbReference>
<evidence type="ECO:0000313" key="2">
    <source>
        <dbReference type="EMBL" id="UWZ37517.1"/>
    </source>
</evidence>
<gene>
    <name evidence="2" type="ORF">Drose_04330</name>
</gene>
<evidence type="ECO:0000256" key="1">
    <source>
        <dbReference type="SAM" id="MobiDB-lite"/>
    </source>
</evidence>
<name>A0ABY5Z6N2_9ACTN</name>
<evidence type="ECO:0000313" key="3">
    <source>
        <dbReference type="Proteomes" id="UP001058271"/>
    </source>
</evidence>
<reference evidence="2" key="1">
    <citation type="submission" date="2021-04" db="EMBL/GenBank/DDBJ databases">
        <title>Biosynthetic gene clusters of Dactylosporangioum roseum.</title>
        <authorList>
            <person name="Hartkoorn R.C."/>
            <person name="Beaudoing E."/>
            <person name="Hot D."/>
            <person name="Moureu S."/>
        </authorList>
    </citation>
    <scope>NUCLEOTIDE SEQUENCE</scope>
    <source>
        <strain evidence="2">NRRL B-16295</strain>
    </source>
</reference>